<dbReference type="Proteomes" id="UP000198972">
    <property type="component" value="Unassembled WGS sequence"/>
</dbReference>
<accession>A0A1G7HET5</accession>
<dbReference type="Gene3D" id="1.10.1660.10">
    <property type="match status" value="1"/>
</dbReference>
<protein>
    <recommendedName>
        <fullName evidence="3">MerR family regulatory protein</fullName>
    </recommendedName>
</protein>
<evidence type="ECO:0008006" key="3">
    <source>
        <dbReference type="Google" id="ProtNLM"/>
    </source>
</evidence>
<proteinExistence type="predicted"/>
<dbReference type="SUPFAM" id="SSF46955">
    <property type="entry name" value="Putative DNA-binding domain"/>
    <property type="match status" value="1"/>
</dbReference>
<dbReference type="EMBL" id="FNBG01000004">
    <property type="protein sequence ID" value="SDE98856.1"/>
    <property type="molecule type" value="Genomic_DNA"/>
</dbReference>
<organism evidence="1 2">
    <name type="scientific">Fontibacillus panacisegetis</name>
    <dbReference type="NCBI Taxonomy" id="670482"/>
    <lineage>
        <taxon>Bacteria</taxon>
        <taxon>Bacillati</taxon>
        <taxon>Bacillota</taxon>
        <taxon>Bacilli</taxon>
        <taxon>Bacillales</taxon>
        <taxon>Paenibacillaceae</taxon>
        <taxon>Fontibacillus</taxon>
    </lineage>
</organism>
<evidence type="ECO:0000313" key="1">
    <source>
        <dbReference type="EMBL" id="SDE98856.1"/>
    </source>
</evidence>
<evidence type="ECO:0000313" key="2">
    <source>
        <dbReference type="Proteomes" id="UP000198972"/>
    </source>
</evidence>
<keyword evidence="2" id="KW-1185">Reference proteome</keyword>
<dbReference type="InterPro" id="IPR009061">
    <property type="entry name" value="DNA-bd_dom_put_sf"/>
</dbReference>
<dbReference type="STRING" id="670482.SAMN04488542_104132"/>
<sequence length="50" mass="5774">MNKYKIGDFAVNLGVSPDLLKHYEKYNIISSEKRGMADIASMISIRVHRY</sequence>
<gene>
    <name evidence="1" type="ORF">SAMN04488542_104132</name>
</gene>
<dbReference type="AlphaFoldDB" id="A0A1G7HET5"/>
<name>A0A1G7HET5_9BACL</name>
<reference evidence="1 2" key="1">
    <citation type="submission" date="2016-10" db="EMBL/GenBank/DDBJ databases">
        <authorList>
            <person name="de Groot N.N."/>
        </authorList>
    </citation>
    <scope>NUCLEOTIDE SEQUENCE [LARGE SCALE GENOMIC DNA]</scope>
    <source>
        <strain evidence="1 2">DSM 28129</strain>
    </source>
</reference>